<keyword evidence="3" id="KW-1185">Reference proteome</keyword>
<keyword evidence="1" id="KW-1133">Transmembrane helix</keyword>
<evidence type="ECO:0000313" key="3">
    <source>
        <dbReference type="Proteomes" id="UP000005017"/>
    </source>
</evidence>
<dbReference type="EMBL" id="ADFR01000001">
    <property type="protein sequence ID" value="EFC06490.1"/>
    <property type="molecule type" value="Genomic_DNA"/>
</dbReference>
<evidence type="ECO:0000256" key="1">
    <source>
        <dbReference type="SAM" id="Phobius"/>
    </source>
</evidence>
<evidence type="ECO:0000313" key="2">
    <source>
        <dbReference type="EMBL" id="EFC06490.1"/>
    </source>
</evidence>
<name>D2MLT1_9FIRM</name>
<gene>
    <name evidence="2" type="ORF">HMPREF9013_1436</name>
</gene>
<feature type="transmembrane region" description="Helical" evidence="1">
    <location>
        <begin position="36"/>
        <end position="58"/>
    </location>
</feature>
<organism evidence="2 3">
    <name type="scientific">Bulleidia extructa W1219</name>
    <dbReference type="NCBI Taxonomy" id="679192"/>
    <lineage>
        <taxon>Bacteria</taxon>
        <taxon>Bacillati</taxon>
        <taxon>Bacillota</taxon>
        <taxon>Erysipelotrichia</taxon>
        <taxon>Erysipelotrichales</taxon>
        <taxon>Erysipelotrichaceae</taxon>
        <taxon>Bulleidia</taxon>
    </lineage>
</organism>
<keyword evidence="1" id="KW-0812">Transmembrane</keyword>
<dbReference type="AlphaFoldDB" id="D2MLT1"/>
<dbReference type="STRING" id="679192.HMPREF9013_1436"/>
<keyword evidence="1" id="KW-0472">Membrane</keyword>
<protein>
    <submittedName>
        <fullName evidence="2">Putative membrane protein</fullName>
    </submittedName>
</protein>
<dbReference type="Pfam" id="PF06612">
    <property type="entry name" value="DUF1146"/>
    <property type="match status" value="1"/>
</dbReference>
<dbReference type="Proteomes" id="UP000005017">
    <property type="component" value="Unassembled WGS sequence"/>
</dbReference>
<comment type="caution">
    <text evidence="2">The sequence shown here is derived from an EMBL/GenBank/DDBJ whole genome shotgun (WGS) entry which is preliminary data.</text>
</comment>
<dbReference type="InterPro" id="IPR009526">
    <property type="entry name" value="DUF1146"/>
</dbReference>
<accession>D2MLT1</accession>
<dbReference type="RefSeq" id="WP_006626352.1">
    <property type="nucleotide sequence ID" value="NZ_ADFR01000001.1"/>
</dbReference>
<dbReference type="eggNOG" id="ENOG5033D2U">
    <property type="taxonomic scope" value="Bacteria"/>
</dbReference>
<sequence>MIQSFLYLMSLVISYYALQAFNFEKVLRKNRVYQAQVLYGLLVIALAYLVGSFFCFFIH</sequence>
<reference evidence="3" key="1">
    <citation type="submission" date="2009-12" db="EMBL/GenBank/DDBJ databases">
        <title>Sequence of Clostridiales genomosp. BVAB3 str. UPII9-5.</title>
        <authorList>
            <person name="Madupu R."/>
            <person name="Durkin A.S."/>
            <person name="Torralba M."/>
            <person name="Methe B."/>
            <person name="Sutton G.G."/>
            <person name="Strausberg R.L."/>
            <person name="Nelson K.E."/>
        </authorList>
    </citation>
    <scope>NUCLEOTIDE SEQUENCE [LARGE SCALE GENOMIC DNA]</scope>
    <source>
        <strain evidence="3">W1219</strain>
    </source>
</reference>
<proteinExistence type="predicted"/>